<evidence type="ECO:0000313" key="2">
    <source>
        <dbReference type="EMBL" id="RPA75645.1"/>
    </source>
</evidence>
<feature type="signal peptide" evidence="1">
    <location>
        <begin position="1"/>
        <end position="18"/>
    </location>
</feature>
<gene>
    <name evidence="2" type="ORF">BJ508DRAFT_379954</name>
</gene>
<dbReference type="EMBL" id="ML119760">
    <property type="protein sequence ID" value="RPA75645.1"/>
    <property type="molecule type" value="Genomic_DNA"/>
</dbReference>
<protein>
    <submittedName>
        <fullName evidence="2">Uncharacterized protein</fullName>
    </submittedName>
</protein>
<dbReference type="Proteomes" id="UP000275078">
    <property type="component" value="Unassembled WGS sequence"/>
</dbReference>
<keyword evidence="1" id="KW-0732">Signal</keyword>
<sequence length="189" mass="20746">MRFSATALLLATATLAQAGTQLKAWYGDNCDPRFGTMCSYDNIDTTKDFDVCCGVGNYNWKSFELVTDLQDAILTAYTGEGQCKTGPKVSVGPGECRNVDSGSTEWNGGVTHLSLHVPRKNTGASASRRRRSERKCQKADSEVLMVPHEDGEGVVYREIPVGKEVEVERAILRRDFVFLRALPVADVHA</sequence>
<accession>A0A3N4HP92</accession>
<name>A0A3N4HP92_ASCIM</name>
<evidence type="ECO:0000256" key="1">
    <source>
        <dbReference type="SAM" id="SignalP"/>
    </source>
</evidence>
<dbReference type="AlphaFoldDB" id="A0A3N4HP92"/>
<feature type="chain" id="PRO_5018171496" evidence="1">
    <location>
        <begin position="19"/>
        <end position="189"/>
    </location>
</feature>
<evidence type="ECO:0000313" key="3">
    <source>
        <dbReference type="Proteomes" id="UP000275078"/>
    </source>
</evidence>
<proteinExistence type="predicted"/>
<keyword evidence="3" id="KW-1185">Reference proteome</keyword>
<organism evidence="2 3">
    <name type="scientific">Ascobolus immersus RN42</name>
    <dbReference type="NCBI Taxonomy" id="1160509"/>
    <lineage>
        <taxon>Eukaryota</taxon>
        <taxon>Fungi</taxon>
        <taxon>Dikarya</taxon>
        <taxon>Ascomycota</taxon>
        <taxon>Pezizomycotina</taxon>
        <taxon>Pezizomycetes</taxon>
        <taxon>Pezizales</taxon>
        <taxon>Ascobolaceae</taxon>
        <taxon>Ascobolus</taxon>
    </lineage>
</organism>
<reference evidence="2 3" key="1">
    <citation type="journal article" date="2018" name="Nat. Ecol. Evol.">
        <title>Pezizomycetes genomes reveal the molecular basis of ectomycorrhizal truffle lifestyle.</title>
        <authorList>
            <person name="Murat C."/>
            <person name="Payen T."/>
            <person name="Noel B."/>
            <person name="Kuo A."/>
            <person name="Morin E."/>
            <person name="Chen J."/>
            <person name="Kohler A."/>
            <person name="Krizsan K."/>
            <person name="Balestrini R."/>
            <person name="Da Silva C."/>
            <person name="Montanini B."/>
            <person name="Hainaut M."/>
            <person name="Levati E."/>
            <person name="Barry K.W."/>
            <person name="Belfiori B."/>
            <person name="Cichocki N."/>
            <person name="Clum A."/>
            <person name="Dockter R.B."/>
            <person name="Fauchery L."/>
            <person name="Guy J."/>
            <person name="Iotti M."/>
            <person name="Le Tacon F."/>
            <person name="Lindquist E.A."/>
            <person name="Lipzen A."/>
            <person name="Malagnac F."/>
            <person name="Mello A."/>
            <person name="Molinier V."/>
            <person name="Miyauchi S."/>
            <person name="Poulain J."/>
            <person name="Riccioni C."/>
            <person name="Rubini A."/>
            <person name="Sitrit Y."/>
            <person name="Splivallo R."/>
            <person name="Traeger S."/>
            <person name="Wang M."/>
            <person name="Zifcakova L."/>
            <person name="Wipf D."/>
            <person name="Zambonelli A."/>
            <person name="Paolocci F."/>
            <person name="Nowrousian M."/>
            <person name="Ottonello S."/>
            <person name="Baldrian P."/>
            <person name="Spatafora J.W."/>
            <person name="Henrissat B."/>
            <person name="Nagy L.G."/>
            <person name="Aury J.M."/>
            <person name="Wincker P."/>
            <person name="Grigoriev I.V."/>
            <person name="Bonfante P."/>
            <person name="Martin F.M."/>
        </authorList>
    </citation>
    <scope>NUCLEOTIDE SEQUENCE [LARGE SCALE GENOMIC DNA]</scope>
    <source>
        <strain evidence="2 3">RN42</strain>
    </source>
</reference>